<comment type="caution">
    <text evidence="2">The sequence shown here is derived from an EMBL/GenBank/DDBJ whole genome shotgun (WGS) entry which is preliminary data.</text>
</comment>
<evidence type="ECO:0000256" key="1">
    <source>
        <dbReference type="SAM" id="MobiDB-lite"/>
    </source>
</evidence>
<sequence length="100" mass="11226">PSKLRPQAIYNAATLSLASEKETFERLAENYIKVLGDNPDDFQAKVNLEIIRILQKQAKQQAQQQGPGDNDGKNKKKMKKYQPGDQEGQGSETGNEGMRY</sequence>
<organism evidence="2 3">
    <name type="scientific">Candidatus Tagabacteria bacterium CG_4_9_14_0_2_um_filter_41_11</name>
    <dbReference type="NCBI Taxonomy" id="1975019"/>
    <lineage>
        <taxon>Bacteria</taxon>
        <taxon>Candidatus Tagaibacteriota</taxon>
    </lineage>
</organism>
<name>A0A2M8EQJ8_9BACT</name>
<accession>A0A2M8EQJ8</accession>
<feature type="region of interest" description="Disordered" evidence="1">
    <location>
        <begin position="56"/>
        <end position="100"/>
    </location>
</feature>
<dbReference type="AlphaFoldDB" id="A0A2M8EQJ8"/>
<reference evidence="3" key="1">
    <citation type="submission" date="2017-09" db="EMBL/GenBank/DDBJ databases">
        <title>Depth-based differentiation of microbial function through sediment-hosted aquifers and enrichment of novel symbionts in the deep terrestrial subsurface.</title>
        <authorList>
            <person name="Probst A.J."/>
            <person name="Ladd B."/>
            <person name="Jarett J.K."/>
            <person name="Geller-Mcgrath D.E."/>
            <person name="Sieber C.M.K."/>
            <person name="Emerson J.B."/>
            <person name="Anantharaman K."/>
            <person name="Thomas B.C."/>
            <person name="Malmstrom R."/>
            <person name="Stieglmeier M."/>
            <person name="Klingl A."/>
            <person name="Woyke T."/>
            <person name="Ryan C.M."/>
            <person name="Banfield J.F."/>
        </authorList>
    </citation>
    <scope>NUCLEOTIDE SEQUENCE [LARGE SCALE GENOMIC DNA]</scope>
</reference>
<evidence type="ECO:0000313" key="2">
    <source>
        <dbReference type="EMBL" id="PJC25019.1"/>
    </source>
</evidence>
<proteinExistence type="predicted"/>
<protein>
    <submittedName>
        <fullName evidence="2">Uncharacterized protein</fullName>
    </submittedName>
</protein>
<feature type="non-terminal residue" evidence="2">
    <location>
        <position position="1"/>
    </location>
</feature>
<dbReference type="EMBL" id="PFSH01000036">
    <property type="protein sequence ID" value="PJC25019.1"/>
    <property type="molecule type" value="Genomic_DNA"/>
</dbReference>
<evidence type="ECO:0000313" key="3">
    <source>
        <dbReference type="Proteomes" id="UP000230228"/>
    </source>
</evidence>
<gene>
    <name evidence="2" type="ORF">CO056_02610</name>
</gene>
<dbReference type="Proteomes" id="UP000230228">
    <property type="component" value="Unassembled WGS sequence"/>
</dbReference>
<feature type="compositionally biased region" description="Low complexity" evidence="1">
    <location>
        <begin position="56"/>
        <end position="65"/>
    </location>
</feature>